<reference evidence="7 8" key="1">
    <citation type="journal article" date="2015" name="Int. J. Syst. Evol. Microbiol.">
        <title>Nitrosospira lacus sp. nov., a psychrotolerant, ammonia-oxidizing bacterium from sandy lake sediment.</title>
        <authorList>
            <person name="Urakawa H."/>
            <person name="Garcia J.C."/>
            <person name="Nielsen J.L."/>
            <person name="Le V.Q."/>
            <person name="Kozlowski J.A."/>
            <person name="Stein L.Y."/>
            <person name="Lim C.K."/>
            <person name="Pommerening-Roser A."/>
            <person name="Martens-Habbena W."/>
            <person name="Stahl D.A."/>
            <person name="Klotz M.G."/>
        </authorList>
    </citation>
    <scope>NUCLEOTIDE SEQUENCE [LARGE SCALE GENOMIC DNA]</scope>
    <source>
        <strain evidence="7 8">APG3</strain>
    </source>
</reference>
<feature type="domain" description="PilZ" evidence="5">
    <location>
        <begin position="118"/>
        <end position="230"/>
    </location>
</feature>
<comment type="function">
    <text evidence="4">Acts as a flagellar brake, regulating swimming and swarming in a bis-(3'-5') cyclic diguanylic acid (c-di-GMP)-dependent manner. Binds 1 c-di-GMP dimer per subunit. Increasing levels of c-di-GMP lead to decreased motility.</text>
</comment>
<dbReference type="InterPro" id="IPR009926">
    <property type="entry name" value="T3SS_YcgR_PilZN"/>
</dbReference>
<dbReference type="GO" id="GO:0071973">
    <property type="term" value="P:bacterial-type flagellum-dependent cell motility"/>
    <property type="evidence" value="ECO:0007669"/>
    <property type="project" value="UniProtKB-UniRule"/>
</dbReference>
<sequence length="240" mass="27059">MLGQDDDEKYRIYAEAGILSILRSMMRNNSLVTCNFGHSDSHILTTVIDVDAEQGEMVLDYGADEVVNQQALKANKLNAVAFPDHVKIQFVCEGIEKIQFEEHPAFLTRIPETLLRIQRREFYRVDTPRTIPIKCVIPLPGEDSPATIEVLLHDISCGGMAVIDAQSRIKFEPGAIYRDCQVALSGIGTAKVNLQVQHVSQIPHGNGQRARCVYIDPQESVLSMIQRYINKLELERKRKQ</sequence>
<keyword evidence="1 4" id="KW-0973">c-di-GMP</keyword>
<dbReference type="Pfam" id="PF07317">
    <property type="entry name" value="PilZN"/>
    <property type="match status" value="1"/>
</dbReference>
<dbReference type="InterPro" id="IPR009875">
    <property type="entry name" value="PilZ_domain"/>
</dbReference>
<comment type="subcellular location">
    <subcellularLocation>
        <location evidence="4">Bacterial flagellum basal body</location>
    </subcellularLocation>
</comment>
<dbReference type="Gene3D" id="2.30.110.10">
    <property type="entry name" value="Electron Transport, Fmn-binding Protein, Chain A"/>
    <property type="match status" value="1"/>
</dbReference>
<dbReference type="GO" id="GO:0009425">
    <property type="term" value="C:bacterial-type flagellum basal body"/>
    <property type="evidence" value="ECO:0007669"/>
    <property type="project" value="UniProtKB-SubCell"/>
</dbReference>
<evidence type="ECO:0000259" key="6">
    <source>
        <dbReference type="Pfam" id="PF07317"/>
    </source>
</evidence>
<dbReference type="Gene3D" id="2.40.10.220">
    <property type="entry name" value="predicted glycosyltransferase like domains"/>
    <property type="match status" value="1"/>
</dbReference>
<evidence type="ECO:0000256" key="4">
    <source>
        <dbReference type="HAMAP-Rule" id="MF_01457"/>
    </source>
</evidence>
<accession>A0A1W6SRH2</accession>
<keyword evidence="2 4" id="KW-0547">Nucleotide-binding</keyword>
<keyword evidence="8" id="KW-1185">Reference proteome</keyword>
<comment type="subunit">
    <text evidence="4">Monomer. Interacts with the flagellar basal bodies.</text>
</comment>
<evidence type="ECO:0000256" key="3">
    <source>
        <dbReference type="ARBA" id="ARBA00023143"/>
    </source>
</evidence>
<evidence type="ECO:0000259" key="5">
    <source>
        <dbReference type="Pfam" id="PF07238"/>
    </source>
</evidence>
<gene>
    <name evidence="4" type="primary">ycgR</name>
    <name evidence="7" type="ORF">EBAPG3_011765</name>
</gene>
<dbReference type="GO" id="GO:0035438">
    <property type="term" value="F:cyclic-di-GMP binding"/>
    <property type="evidence" value="ECO:0007669"/>
    <property type="project" value="UniProtKB-UniRule"/>
</dbReference>
<comment type="similarity">
    <text evidence="4">Belongs to the YcgR family.</text>
</comment>
<dbReference type="OrthoDB" id="5572581at2"/>
<dbReference type="GO" id="GO:0071945">
    <property type="term" value="P:regulation of bacterial-type flagellum-dependent cell motility by regulation of motor speed"/>
    <property type="evidence" value="ECO:0007669"/>
    <property type="project" value="UniProtKB-UniRule"/>
</dbReference>
<evidence type="ECO:0000256" key="1">
    <source>
        <dbReference type="ARBA" id="ARBA00022636"/>
    </source>
</evidence>
<dbReference type="KEGG" id="nlc:EBAPG3_011765"/>
<dbReference type="InterPro" id="IPR023787">
    <property type="entry name" value="T3SS_YcgR"/>
</dbReference>
<dbReference type="InterPro" id="IPR012349">
    <property type="entry name" value="Split_barrel_FMN-bd"/>
</dbReference>
<name>A0A1W6SRH2_9PROT</name>
<dbReference type="Proteomes" id="UP000012179">
    <property type="component" value="Chromosome"/>
</dbReference>
<protein>
    <recommendedName>
        <fullName evidence="4">Flagellar brake protein YcgR</fullName>
    </recommendedName>
    <alternativeName>
        <fullName evidence="4">Cyclic di-GMP binding protein YcgR</fullName>
    </alternativeName>
</protein>
<dbReference type="AlphaFoldDB" id="A0A1W6SRH2"/>
<dbReference type="EMBL" id="CP021106">
    <property type="protein sequence ID" value="ARO88393.1"/>
    <property type="molecule type" value="Genomic_DNA"/>
</dbReference>
<proteinExistence type="inferred from homology"/>
<evidence type="ECO:0000313" key="8">
    <source>
        <dbReference type="Proteomes" id="UP000012179"/>
    </source>
</evidence>
<dbReference type="RefSeq" id="WP_085922032.1">
    <property type="nucleotide sequence ID" value="NZ_CP021106.3"/>
</dbReference>
<organism evidence="7 8">
    <name type="scientific">Nitrosospira lacus</name>
    <dbReference type="NCBI Taxonomy" id="1288494"/>
    <lineage>
        <taxon>Bacteria</taxon>
        <taxon>Pseudomonadati</taxon>
        <taxon>Pseudomonadota</taxon>
        <taxon>Betaproteobacteria</taxon>
        <taxon>Nitrosomonadales</taxon>
        <taxon>Nitrosomonadaceae</taxon>
        <taxon>Nitrosospira</taxon>
    </lineage>
</organism>
<dbReference type="Pfam" id="PF07238">
    <property type="entry name" value="PilZ"/>
    <property type="match status" value="1"/>
</dbReference>
<evidence type="ECO:0000256" key="2">
    <source>
        <dbReference type="ARBA" id="ARBA00022741"/>
    </source>
</evidence>
<evidence type="ECO:0000313" key="7">
    <source>
        <dbReference type="EMBL" id="ARO88393.1"/>
    </source>
</evidence>
<keyword evidence="3 4" id="KW-0975">Bacterial flagellum</keyword>
<feature type="domain" description="Type III secretion system flagellar brake protein YcgR PilZN" evidence="6">
    <location>
        <begin position="10"/>
        <end position="116"/>
    </location>
</feature>
<dbReference type="HAMAP" id="MF_01457">
    <property type="entry name" value="YcgR"/>
    <property type="match status" value="1"/>
</dbReference>